<evidence type="ECO:0000313" key="6">
    <source>
        <dbReference type="Proteomes" id="UP000649739"/>
    </source>
</evidence>
<dbReference type="GO" id="GO:0005737">
    <property type="term" value="C:cytoplasm"/>
    <property type="evidence" value="ECO:0007669"/>
    <property type="project" value="UniProtKB-ARBA"/>
</dbReference>
<evidence type="ECO:0000256" key="1">
    <source>
        <dbReference type="ARBA" id="ARBA00004255"/>
    </source>
</evidence>
<keyword evidence="4" id="KW-0472">Membrane</keyword>
<dbReference type="Proteomes" id="UP000649739">
    <property type="component" value="Unassembled WGS sequence"/>
</dbReference>
<comment type="subcellular location">
    <subcellularLocation>
        <location evidence="1">Golgi apparatus membrane</location>
        <topology evidence="1">Peripheral membrane protein</topology>
        <orientation evidence="1">Cytoplasmic side</orientation>
    </subcellularLocation>
</comment>
<keyword evidence="3" id="KW-0446">Lipid-binding</keyword>
<dbReference type="EMBL" id="BMQB01000003">
    <property type="protein sequence ID" value="GGJ90258.1"/>
    <property type="molecule type" value="Genomic_DNA"/>
</dbReference>
<dbReference type="Gene3D" id="1.10.3630.10">
    <property type="entry name" value="yeast vps74-n-term truncation variant domain like"/>
    <property type="match status" value="1"/>
</dbReference>
<reference evidence="5" key="2">
    <citation type="submission" date="2020-09" db="EMBL/GenBank/DDBJ databases">
        <authorList>
            <person name="Sun Q."/>
            <person name="Ohkuma M."/>
        </authorList>
    </citation>
    <scope>NUCLEOTIDE SEQUENCE</scope>
    <source>
        <strain evidence="5">JCM 3090</strain>
    </source>
</reference>
<evidence type="ECO:0000313" key="5">
    <source>
        <dbReference type="EMBL" id="GGJ90258.1"/>
    </source>
</evidence>
<dbReference type="GO" id="GO:0070273">
    <property type="term" value="F:phosphatidylinositol-4-phosphate binding"/>
    <property type="evidence" value="ECO:0007669"/>
    <property type="project" value="InterPro"/>
</dbReference>
<proteinExistence type="predicted"/>
<reference evidence="5" key="1">
    <citation type="journal article" date="2014" name="Int. J. Syst. Evol. Microbiol.">
        <title>Complete genome sequence of Corynebacterium casei LMG S-19264T (=DSM 44701T), isolated from a smear-ripened cheese.</title>
        <authorList>
            <consortium name="US DOE Joint Genome Institute (JGI-PGF)"/>
            <person name="Walter F."/>
            <person name="Albersmeier A."/>
            <person name="Kalinowski J."/>
            <person name="Ruckert C."/>
        </authorList>
    </citation>
    <scope>NUCLEOTIDE SEQUENCE</scope>
    <source>
        <strain evidence="5">JCM 3090</strain>
    </source>
</reference>
<protein>
    <submittedName>
        <fullName evidence="5">Uncharacterized protein</fullName>
    </submittedName>
</protein>
<evidence type="ECO:0000256" key="3">
    <source>
        <dbReference type="ARBA" id="ARBA00023121"/>
    </source>
</evidence>
<dbReference type="InterPro" id="IPR038261">
    <property type="entry name" value="GPP34-like_sf"/>
</dbReference>
<evidence type="ECO:0000256" key="2">
    <source>
        <dbReference type="ARBA" id="ARBA00023034"/>
    </source>
</evidence>
<name>A0A8J3B5T2_9ACTN</name>
<organism evidence="5 6">
    <name type="scientific">Pilimelia anulata</name>
    <dbReference type="NCBI Taxonomy" id="53371"/>
    <lineage>
        <taxon>Bacteria</taxon>
        <taxon>Bacillati</taxon>
        <taxon>Actinomycetota</taxon>
        <taxon>Actinomycetes</taxon>
        <taxon>Micromonosporales</taxon>
        <taxon>Micromonosporaceae</taxon>
        <taxon>Pilimelia</taxon>
    </lineage>
</organism>
<comment type="caution">
    <text evidence="5">The sequence shown here is derived from an EMBL/GenBank/DDBJ whole genome shotgun (WGS) entry which is preliminary data.</text>
</comment>
<evidence type="ECO:0000256" key="4">
    <source>
        <dbReference type="ARBA" id="ARBA00023136"/>
    </source>
</evidence>
<accession>A0A8J3B5T2</accession>
<dbReference type="InterPro" id="IPR008628">
    <property type="entry name" value="GPP34-like"/>
</dbReference>
<keyword evidence="2" id="KW-0333">Golgi apparatus</keyword>
<sequence length="251" mass="26675">MTAGRAVVGERVVAVQRIPADARDRGAQTLTVRDEVFLFAHDEDHRFKLLVNPRSLAVALAGATVADLLIAGVATVDHARVFVRSFAQPPADRLLAEAMGRLRVHGGTLPLPTALGLLSPGLYERTQAYLVVAGRLRPVHRRLLGPRHTLADAGLNVRVRARARDAVDGQDIVKGLAPDPVTDGLCVFVHALGLHDRMFFFNQATTEVRAAVADAIDRLPARYAGAPLTGLPIIGAATKAAIGDAATAVYT</sequence>
<dbReference type="AlphaFoldDB" id="A0A8J3B5T2"/>
<dbReference type="RefSeq" id="WP_189169777.1">
    <property type="nucleotide sequence ID" value="NZ_BMQB01000003.1"/>
</dbReference>
<dbReference type="Pfam" id="PF05719">
    <property type="entry name" value="GPP34"/>
    <property type="match status" value="1"/>
</dbReference>
<gene>
    <name evidence="5" type="ORF">GCM10010123_20050</name>
</gene>
<dbReference type="GO" id="GO:0012505">
    <property type="term" value="C:endomembrane system"/>
    <property type="evidence" value="ECO:0007669"/>
    <property type="project" value="UniProtKB-ARBA"/>
</dbReference>
<keyword evidence="6" id="KW-1185">Reference proteome</keyword>